<sequence length="481" mass="53470">MGLVGFSFPLLCALLLLAIDLTLWQWIANKWFRWKVLIRLGLYFLFSLALMNAGLSPLSPIPAAIPSSYHALVIILAIAWWLLGARTLTVLMILILAPRIGGKGHLLQDVLGAFIFLMAALAASTYVLDLPLKGLLATSGAVAIILGLAVQSTLSDVFSGIVLNATKPFRVDDWIRVDDIDGKVIEIDWRSTHLLTPEGSMAVIPNAMAAKTRIVNFSRPDHFHSVTLSVELPVRLRPSLALDALEKALQGCRELLLQPQSGALVKKAYVRYVEYEVTGYVKSRDRLDAVRNQLYDLIYRQLSVMESLDRGNPVRPLTRQSAVLNTVSALRMLSDDDRAELGEKMRLTLFSAGEVILEQGVVPEELLIIESGVVSVTTGSQDNELEVGRMGPGEVMGETGIVDHSACVARFSAMTDCVVYRISYGDLEPWLEEHGELREVMVRLAHFRAQKRDSVVQQQPPAPRKKGFMHWLRQMQRNPRE</sequence>
<dbReference type="InterPro" id="IPR018490">
    <property type="entry name" value="cNMP-bd_dom_sf"/>
</dbReference>
<dbReference type="CDD" id="cd00038">
    <property type="entry name" value="CAP_ED"/>
    <property type="match status" value="1"/>
</dbReference>
<dbReference type="PANTHER" id="PTHR30221">
    <property type="entry name" value="SMALL-CONDUCTANCE MECHANOSENSITIVE CHANNEL"/>
    <property type="match status" value="1"/>
</dbReference>
<dbReference type="SUPFAM" id="SSF51206">
    <property type="entry name" value="cAMP-binding domain-like"/>
    <property type="match status" value="1"/>
</dbReference>
<dbReference type="Gene3D" id="1.10.287.1260">
    <property type="match status" value="1"/>
</dbReference>
<dbReference type="InterPro" id="IPR006685">
    <property type="entry name" value="MscS_channel_2nd"/>
</dbReference>
<organism evidence="7 8">
    <name type="scientific">Sodalis ligni</name>
    <dbReference type="NCBI Taxonomy" id="2697027"/>
    <lineage>
        <taxon>Bacteria</taxon>
        <taxon>Pseudomonadati</taxon>
        <taxon>Pseudomonadota</taxon>
        <taxon>Gammaproteobacteria</taxon>
        <taxon>Enterobacterales</taxon>
        <taxon>Bruguierivoracaceae</taxon>
        <taxon>Sodalis</taxon>
    </lineage>
</organism>
<evidence type="ECO:0000256" key="4">
    <source>
        <dbReference type="ARBA" id="ARBA00023136"/>
    </source>
</evidence>
<comment type="similarity">
    <text evidence="5">Belongs to the MscS (TC 1.A.23) family.</text>
</comment>
<evidence type="ECO:0000259" key="6">
    <source>
        <dbReference type="PROSITE" id="PS50042"/>
    </source>
</evidence>
<comment type="caution">
    <text evidence="7">The sequence shown here is derived from an EMBL/GenBank/DDBJ whole genome shotgun (WGS) entry which is preliminary data.</text>
</comment>
<dbReference type="EMBL" id="SJOI01000001">
    <property type="protein sequence ID" value="TCL05892.1"/>
    <property type="molecule type" value="Genomic_DNA"/>
</dbReference>
<dbReference type="InterPro" id="IPR000595">
    <property type="entry name" value="cNMP-bd_dom"/>
</dbReference>
<dbReference type="InterPro" id="IPR010920">
    <property type="entry name" value="LSM_dom_sf"/>
</dbReference>
<evidence type="ECO:0000256" key="1">
    <source>
        <dbReference type="ARBA" id="ARBA00004370"/>
    </source>
</evidence>
<dbReference type="InterPro" id="IPR014710">
    <property type="entry name" value="RmlC-like_jellyroll"/>
</dbReference>
<keyword evidence="5" id="KW-1003">Cell membrane</keyword>
<name>A0A4R1NEJ5_9GAMM</name>
<dbReference type="OrthoDB" id="9775207at2"/>
<dbReference type="GO" id="GO:0005886">
    <property type="term" value="C:plasma membrane"/>
    <property type="evidence" value="ECO:0007669"/>
    <property type="project" value="UniProtKB-SubCell"/>
</dbReference>
<dbReference type="SMART" id="SM00100">
    <property type="entry name" value="cNMP"/>
    <property type="match status" value="1"/>
</dbReference>
<keyword evidence="5" id="KW-0997">Cell inner membrane</keyword>
<dbReference type="InterPro" id="IPR045275">
    <property type="entry name" value="MscS_archaea/bacteria_type"/>
</dbReference>
<dbReference type="PANTHER" id="PTHR30221:SF1">
    <property type="entry name" value="SMALL-CONDUCTANCE MECHANOSENSITIVE CHANNEL"/>
    <property type="match status" value="1"/>
</dbReference>
<dbReference type="SUPFAM" id="SSF50182">
    <property type="entry name" value="Sm-like ribonucleoproteins"/>
    <property type="match status" value="1"/>
</dbReference>
<feature type="transmembrane region" description="Helical" evidence="5">
    <location>
        <begin position="36"/>
        <end position="55"/>
    </location>
</feature>
<comment type="subcellular location">
    <subcellularLocation>
        <location evidence="5">Cell inner membrane</location>
        <topology evidence="5">Multi-pass membrane protein</topology>
    </subcellularLocation>
    <subcellularLocation>
        <location evidence="1">Membrane</location>
    </subcellularLocation>
</comment>
<dbReference type="Pfam" id="PF00027">
    <property type="entry name" value="cNMP_binding"/>
    <property type="match status" value="1"/>
</dbReference>
<comment type="function">
    <text evidence="5">Mechanosensitive channel that participates in the regulation of osmotic pressure changes within the cell, opening in response to stretch forces in the membrane lipid bilayer, without the need for other proteins. Contributes to normal resistance to hypoosmotic shock. Forms an ion channel of 1.0 nanosiemens conductance with a slight preference for anions.</text>
</comment>
<dbReference type="InterPro" id="IPR016846">
    <property type="entry name" value="cNMP-bd_ion_channel"/>
</dbReference>
<dbReference type="GO" id="GO:0008381">
    <property type="term" value="F:mechanosensitive monoatomic ion channel activity"/>
    <property type="evidence" value="ECO:0007669"/>
    <property type="project" value="InterPro"/>
</dbReference>
<evidence type="ECO:0000313" key="7">
    <source>
        <dbReference type="EMBL" id="TCL05892.1"/>
    </source>
</evidence>
<accession>A0A4R1NEJ5</accession>
<keyword evidence="5" id="KW-0406">Ion transport</keyword>
<keyword evidence="8" id="KW-1185">Reference proteome</keyword>
<dbReference type="Gene3D" id="2.60.120.10">
    <property type="entry name" value="Jelly Rolls"/>
    <property type="match status" value="1"/>
</dbReference>
<gene>
    <name evidence="7" type="ORF">EZJ58_4114</name>
</gene>
<keyword evidence="3 5" id="KW-1133">Transmembrane helix</keyword>
<reference evidence="7 8" key="1">
    <citation type="submission" date="2019-02" db="EMBL/GenBank/DDBJ databases">
        <title>Investigation of anaerobic lignin degradation for improved lignocellulosic biofuels.</title>
        <authorList>
            <person name="Deangelis K."/>
        </authorList>
    </citation>
    <scope>NUCLEOTIDE SEQUENCE [LARGE SCALE GENOMIC DNA]</scope>
    <source>
        <strain evidence="7 8">159R</strain>
    </source>
</reference>
<keyword evidence="5" id="KW-0813">Transport</keyword>
<feature type="transmembrane region" description="Helical" evidence="5">
    <location>
        <begin position="6"/>
        <end position="24"/>
    </location>
</feature>
<evidence type="ECO:0000313" key="8">
    <source>
        <dbReference type="Proteomes" id="UP000294555"/>
    </source>
</evidence>
<keyword evidence="4 5" id="KW-0472">Membrane</keyword>
<evidence type="ECO:0000256" key="3">
    <source>
        <dbReference type="ARBA" id="ARBA00022989"/>
    </source>
</evidence>
<comment type="subunit">
    <text evidence="5">Homoheptamer.</text>
</comment>
<dbReference type="Pfam" id="PF00924">
    <property type="entry name" value="MS_channel_2nd"/>
    <property type="match status" value="1"/>
</dbReference>
<evidence type="ECO:0000256" key="2">
    <source>
        <dbReference type="ARBA" id="ARBA00022692"/>
    </source>
</evidence>
<dbReference type="AlphaFoldDB" id="A0A4R1NEJ5"/>
<feature type="transmembrane region" description="Helical" evidence="5">
    <location>
        <begin position="109"/>
        <end position="128"/>
    </location>
</feature>
<protein>
    <recommendedName>
        <fullName evidence="5">Small-conductance mechanosensitive channel</fullName>
    </recommendedName>
</protein>
<feature type="domain" description="Cyclic nucleotide-binding" evidence="6">
    <location>
        <begin position="329"/>
        <end position="439"/>
    </location>
</feature>
<dbReference type="PIRSF" id="PIRSF026673">
    <property type="entry name" value="UCP026673_ion_chan"/>
    <property type="match status" value="1"/>
</dbReference>
<keyword evidence="5" id="KW-0407">Ion channel</keyword>
<dbReference type="Gene3D" id="2.30.30.60">
    <property type="match status" value="1"/>
</dbReference>
<dbReference type="Proteomes" id="UP000294555">
    <property type="component" value="Unassembled WGS sequence"/>
</dbReference>
<evidence type="ECO:0000256" key="5">
    <source>
        <dbReference type="RuleBase" id="RU369025"/>
    </source>
</evidence>
<dbReference type="PROSITE" id="PS50042">
    <property type="entry name" value="CNMP_BINDING_3"/>
    <property type="match status" value="1"/>
</dbReference>
<dbReference type="InterPro" id="IPR023408">
    <property type="entry name" value="MscS_beta-dom_sf"/>
</dbReference>
<proteinExistence type="inferred from homology"/>
<dbReference type="RefSeq" id="WP_132924846.1">
    <property type="nucleotide sequence ID" value="NZ_SJOI01000001.1"/>
</dbReference>
<feature type="transmembrane region" description="Helical" evidence="5">
    <location>
        <begin position="67"/>
        <end position="97"/>
    </location>
</feature>
<keyword evidence="2 5" id="KW-0812">Transmembrane</keyword>